<feature type="compositionally biased region" description="Basic and acidic residues" evidence="9">
    <location>
        <begin position="21"/>
        <end position="33"/>
    </location>
</feature>
<evidence type="ECO:0000313" key="13">
    <source>
        <dbReference type="Proteomes" id="UP001372834"/>
    </source>
</evidence>
<keyword evidence="8" id="KW-0539">Nucleus</keyword>
<evidence type="ECO:0000256" key="9">
    <source>
        <dbReference type="SAM" id="MobiDB-lite"/>
    </source>
</evidence>
<keyword evidence="7" id="KW-0106">Calcium</keyword>
<keyword evidence="4" id="KW-0507">mRNA processing</keyword>
<feature type="compositionally biased region" description="Basic and acidic residues" evidence="9">
    <location>
        <begin position="380"/>
        <end position="409"/>
    </location>
</feature>
<evidence type="ECO:0000256" key="4">
    <source>
        <dbReference type="ARBA" id="ARBA00022664"/>
    </source>
</evidence>
<evidence type="ECO:0000256" key="3">
    <source>
        <dbReference type="ARBA" id="ARBA00007963"/>
    </source>
</evidence>
<evidence type="ECO:0000256" key="5">
    <source>
        <dbReference type="ARBA" id="ARBA00022694"/>
    </source>
</evidence>
<dbReference type="Pfam" id="PF05182">
    <property type="entry name" value="Fip1"/>
    <property type="match status" value="1"/>
</dbReference>
<dbReference type="AlphaFoldDB" id="A0AAN8SEV2"/>
<dbReference type="GO" id="GO:0046872">
    <property type="term" value="F:metal ion binding"/>
    <property type="evidence" value="ECO:0007669"/>
    <property type="project" value="UniProtKB-KW"/>
</dbReference>
<feature type="compositionally biased region" description="Acidic residues" evidence="9">
    <location>
        <begin position="99"/>
        <end position="119"/>
    </location>
</feature>
<dbReference type="PANTHER" id="PTHR12682:SF11">
    <property type="entry name" value="PROTEIN ARCHEASE"/>
    <property type="match status" value="1"/>
</dbReference>
<reference evidence="12 13" key="1">
    <citation type="submission" date="2023-10" db="EMBL/GenBank/DDBJ databases">
        <title>Genomes of two closely related lineages of the louse Polyplax serrata with different host specificities.</title>
        <authorList>
            <person name="Martinu J."/>
            <person name="Tarabai H."/>
            <person name="Stefka J."/>
            <person name="Hypsa V."/>
        </authorList>
    </citation>
    <scope>NUCLEOTIDE SEQUENCE [LARGE SCALE GENOMIC DNA]</scope>
    <source>
        <strain evidence="12">HR10_N</strain>
    </source>
</reference>
<feature type="region of interest" description="Disordered" evidence="9">
    <location>
        <begin position="315"/>
        <end position="342"/>
    </location>
</feature>
<dbReference type="GO" id="GO:0005634">
    <property type="term" value="C:nucleus"/>
    <property type="evidence" value="ECO:0007669"/>
    <property type="project" value="UniProtKB-SubCell"/>
</dbReference>
<comment type="subcellular location">
    <subcellularLocation>
        <location evidence="1">Nucleus</location>
    </subcellularLocation>
</comment>
<evidence type="ECO:0000256" key="6">
    <source>
        <dbReference type="ARBA" id="ARBA00022723"/>
    </source>
</evidence>
<dbReference type="InterPro" id="IPR007854">
    <property type="entry name" value="Fip1_dom"/>
</dbReference>
<protein>
    <recommendedName>
        <fullName evidence="14">FIP1-like 1 protein</fullName>
    </recommendedName>
</protein>
<dbReference type="PANTHER" id="PTHR12682">
    <property type="entry name" value="ARCHEASE"/>
    <property type="match status" value="1"/>
</dbReference>
<keyword evidence="5" id="KW-0819">tRNA processing</keyword>
<feature type="domain" description="Pre-mRNA polyadenylation factor Fip1" evidence="11">
    <location>
        <begin position="175"/>
        <end position="217"/>
    </location>
</feature>
<evidence type="ECO:0000259" key="11">
    <source>
        <dbReference type="Pfam" id="PF05182"/>
    </source>
</evidence>
<gene>
    <name evidence="12" type="ORF">RUM43_001127</name>
</gene>
<comment type="similarity">
    <text evidence="3">Belongs to the archease family.</text>
</comment>
<dbReference type="SUPFAM" id="SSF69819">
    <property type="entry name" value="MTH1598-like"/>
    <property type="match status" value="1"/>
</dbReference>
<feature type="region of interest" description="Disordered" evidence="9">
    <location>
        <begin position="368"/>
        <end position="409"/>
    </location>
</feature>
<feature type="region of interest" description="Disordered" evidence="9">
    <location>
        <begin position="240"/>
        <end position="259"/>
    </location>
</feature>
<evidence type="ECO:0000259" key="10">
    <source>
        <dbReference type="Pfam" id="PF01951"/>
    </source>
</evidence>
<accession>A0AAN8SEV2</accession>
<comment type="caution">
    <text evidence="12">The sequence shown here is derived from an EMBL/GenBank/DDBJ whole genome shotgun (WGS) entry which is preliminary data.</text>
</comment>
<dbReference type="InterPro" id="IPR023572">
    <property type="entry name" value="Archease_dom"/>
</dbReference>
<evidence type="ECO:0000256" key="8">
    <source>
        <dbReference type="ARBA" id="ARBA00023242"/>
    </source>
</evidence>
<dbReference type="GO" id="GO:0072669">
    <property type="term" value="C:tRNA-splicing ligase complex"/>
    <property type="evidence" value="ECO:0007669"/>
    <property type="project" value="TreeGrafter"/>
</dbReference>
<dbReference type="Gene3D" id="3.55.10.10">
    <property type="entry name" value="Archease domain"/>
    <property type="match status" value="1"/>
</dbReference>
<evidence type="ECO:0000313" key="12">
    <source>
        <dbReference type="EMBL" id="KAK6644854.1"/>
    </source>
</evidence>
<dbReference type="FunFam" id="3.55.10.10:FF:000001">
    <property type="entry name" value="protein archease isoform X1"/>
    <property type="match status" value="1"/>
</dbReference>
<dbReference type="EMBL" id="JAWJWE010000001">
    <property type="protein sequence ID" value="KAK6644854.1"/>
    <property type="molecule type" value="Genomic_DNA"/>
</dbReference>
<feature type="compositionally biased region" description="Basic and acidic residues" evidence="9">
    <location>
        <begin position="57"/>
        <end position="98"/>
    </location>
</feature>
<dbReference type="GO" id="GO:0006388">
    <property type="term" value="P:tRNA splicing, via endonucleolytic cleavage and ligation"/>
    <property type="evidence" value="ECO:0007669"/>
    <property type="project" value="TreeGrafter"/>
</dbReference>
<keyword evidence="6" id="KW-0479">Metal-binding</keyword>
<dbReference type="GO" id="GO:0006397">
    <property type="term" value="P:mRNA processing"/>
    <property type="evidence" value="ECO:0007669"/>
    <property type="project" value="UniProtKB-KW"/>
</dbReference>
<dbReference type="Proteomes" id="UP001372834">
    <property type="component" value="Unassembled WGS sequence"/>
</dbReference>
<proteinExistence type="inferred from homology"/>
<organism evidence="12 13">
    <name type="scientific">Polyplax serrata</name>
    <name type="common">Common mouse louse</name>
    <dbReference type="NCBI Taxonomy" id="468196"/>
    <lineage>
        <taxon>Eukaryota</taxon>
        <taxon>Metazoa</taxon>
        <taxon>Ecdysozoa</taxon>
        <taxon>Arthropoda</taxon>
        <taxon>Hexapoda</taxon>
        <taxon>Insecta</taxon>
        <taxon>Pterygota</taxon>
        <taxon>Neoptera</taxon>
        <taxon>Paraneoptera</taxon>
        <taxon>Psocodea</taxon>
        <taxon>Troctomorpha</taxon>
        <taxon>Phthiraptera</taxon>
        <taxon>Anoplura</taxon>
        <taxon>Polyplacidae</taxon>
        <taxon>Polyplax</taxon>
    </lineage>
</organism>
<evidence type="ECO:0000256" key="2">
    <source>
        <dbReference type="ARBA" id="ARBA00007459"/>
    </source>
</evidence>
<feature type="compositionally biased region" description="Polar residues" evidence="9">
    <location>
        <begin position="240"/>
        <end position="252"/>
    </location>
</feature>
<feature type="domain" description="Archease" evidence="10">
    <location>
        <begin position="455"/>
        <end position="589"/>
    </location>
</feature>
<dbReference type="InterPro" id="IPR036820">
    <property type="entry name" value="Archease_dom_sf"/>
</dbReference>
<comment type="similarity">
    <text evidence="2">Belongs to the FIP1 family.</text>
</comment>
<sequence length="589" mass="66849">MADEDERWLYGDCNQDENEQEKETNETAEKANTEVDENVNLKPAEFRIEPDNVTAENDGKEETEKTTEESPEKMDVIEEEEKKENGECENENEKKKENEEEEDEDDEEDDEDDDSDEDNVNVIIGDLNKSGPTYTNINIPKRGPTITGPGVKSAGKFSMEDFESVGIINGVPAHDFNVDGIEDKPWRIPGADITDYFNYGFNEETWKAYCERQKRIRIHESCTGLPTQTMTGQTWANAQGGQNAQYSNSQSAGGKKSGWETGQIRVIGSGVASRRLDETAPENQNIQVIPSNNNFSGLPLPNMMPQIIPPMEMPPPGGDHYGGGPAPNDYFNPEPDYFSSYEPTAADQWRDGWSPGNLVTFGQSVKPVHSHLDDSNSQDRSSKDREKDRDRDHDSDRDRERNLDRDDKEKRKERCLTELDPEAKAMKEKGRVGLEVRVIRNIKKSLKNQIEKRDLDHTADVQIHAWGDTLKEAFEQCAVGMFGYITELDSIDISEDHEIEATGHDMMSLLFHFLDEFLFLFCAEPFLIAKKVEITDFDMENFRIKAKGYGEPFQIGKHPQGADIKAITYSNMQIYDKDGQHEVFVIVDI</sequence>
<evidence type="ECO:0000256" key="7">
    <source>
        <dbReference type="ARBA" id="ARBA00022837"/>
    </source>
</evidence>
<name>A0AAN8SEV2_POLSC</name>
<dbReference type="InterPro" id="IPR002804">
    <property type="entry name" value="Archease"/>
</dbReference>
<evidence type="ECO:0008006" key="14">
    <source>
        <dbReference type="Google" id="ProtNLM"/>
    </source>
</evidence>
<feature type="region of interest" description="Disordered" evidence="9">
    <location>
        <begin position="1"/>
        <end position="119"/>
    </location>
</feature>
<dbReference type="Pfam" id="PF01951">
    <property type="entry name" value="Archease"/>
    <property type="match status" value="1"/>
</dbReference>
<evidence type="ECO:0000256" key="1">
    <source>
        <dbReference type="ARBA" id="ARBA00004123"/>
    </source>
</evidence>